<dbReference type="eggNOG" id="COG4412">
    <property type="taxonomic scope" value="Bacteria"/>
</dbReference>
<evidence type="ECO:0000313" key="2">
    <source>
        <dbReference type="EMBL" id="AAR36408.1"/>
    </source>
</evidence>
<dbReference type="PATRIC" id="fig|243231.5.peg.3042"/>
<dbReference type="GO" id="GO:0008237">
    <property type="term" value="F:metallopeptidase activity"/>
    <property type="evidence" value="ECO:0007669"/>
    <property type="project" value="UniProtKB-KW"/>
</dbReference>
<keyword evidence="3" id="KW-1185">Reference proteome</keyword>
<dbReference type="eggNOG" id="COG3291">
    <property type="taxonomic scope" value="Bacteria"/>
</dbReference>
<dbReference type="Pfam" id="PF13290">
    <property type="entry name" value="CHB_HEX_C_1"/>
    <property type="match status" value="7"/>
</dbReference>
<dbReference type="PANTHER" id="PTHR41775:SF1">
    <property type="entry name" value="PEPTIDASE M6-LIKE DOMAIN-CONTAINING PROTEIN"/>
    <property type="match status" value="1"/>
</dbReference>
<feature type="domain" description="GH29D-like beta-sandwich" evidence="1">
    <location>
        <begin position="681"/>
        <end position="746"/>
    </location>
</feature>
<organism evidence="2 3">
    <name type="scientific">Geobacter sulfurreducens (strain ATCC 51573 / DSM 12127 / PCA)</name>
    <dbReference type="NCBI Taxonomy" id="243231"/>
    <lineage>
        <taxon>Bacteria</taxon>
        <taxon>Pseudomonadati</taxon>
        <taxon>Thermodesulfobacteriota</taxon>
        <taxon>Desulfuromonadia</taxon>
        <taxon>Geobacterales</taxon>
        <taxon>Geobacteraceae</taxon>
        <taxon>Geobacter</taxon>
    </lineage>
</organism>
<name>Q748I6_GEOSL</name>
<accession>Q748I6</accession>
<dbReference type="EMBL" id="AE017180">
    <property type="protein sequence ID" value="AAR36408.1"/>
    <property type="molecule type" value="Genomic_DNA"/>
</dbReference>
<dbReference type="NCBIfam" id="TIGR03296">
    <property type="entry name" value="M6dom_TIGR03296"/>
    <property type="match status" value="1"/>
</dbReference>
<evidence type="ECO:0000259" key="1">
    <source>
        <dbReference type="Pfam" id="PF13290"/>
    </source>
</evidence>
<evidence type="ECO:0000313" key="3">
    <source>
        <dbReference type="Proteomes" id="UP000000577"/>
    </source>
</evidence>
<dbReference type="eggNOG" id="COG5492">
    <property type="taxonomic scope" value="Bacteria"/>
</dbReference>
<feature type="domain" description="GH29D-like beta-sandwich" evidence="1">
    <location>
        <begin position="1008"/>
        <end position="1073"/>
    </location>
</feature>
<feature type="domain" description="GH29D-like beta-sandwich" evidence="1">
    <location>
        <begin position="847"/>
        <end position="911"/>
    </location>
</feature>
<keyword evidence="2" id="KW-0378">Hydrolase</keyword>
<dbReference type="InterPro" id="IPR008757">
    <property type="entry name" value="Peptidase_M6-like_domain"/>
</dbReference>
<keyword evidence="2" id="KW-0645">Protease</keyword>
<dbReference type="InterPro" id="IPR059177">
    <property type="entry name" value="GH29D-like_dom"/>
</dbReference>
<dbReference type="eggNOG" id="COG0823">
    <property type="taxonomic scope" value="Bacteria"/>
</dbReference>
<dbReference type="SUPFAM" id="SSF55486">
    <property type="entry name" value="Metalloproteases ('zincins'), catalytic domain"/>
    <property type="match status" value="1"/>
</dbReference>
<dbReference type="OrthoDB" id="5523924at2"/>
<proteinExistence type="predicted"/>
<protein>
    <submittedName>
        <fullName evidence="2">Metalloprotease domain protein, M6 family</fullName>
    </submittedName>
</protein>
<dbReference type="EnsemblBacteria" id="AAR36408">
    <property type="protein sequence ID" value="AAR36408"/>
    <property type="gene ID" value="GSU3016"/>
</dbReference>
<feature type="domain" description="GH29D-like beta-sandwich" evidence="1">
    <location>
        <begin position="1342"/>
        <end position="1406"/>
    </location>
</feature>
<dbReference type="InParanoid" id="Q748I6"/>
<dbReference type="InterPro" id="IPR024079">
    <property type="entry name" value="MetalloPept_cat_dom_sf"/>
</dbReference>
<dbReference type="STRING" id="243231.GSU3016"/>
<reference evidence="2 3" key="2">
    <citation type="journal article" date="2012" name="BMC Genomics">
        <title>Comparative genomic analysis of Geobacter sulfurreducens KN400, a strain with enhanced capacity for extracellular electron transfer and electricity production.</title>
        <authorList>
            <person name="Butler J.E."/>
            <person name="Young N.D."/>
            <person name="Aklujkar M."/>
            <person name="Lovley D.R."/>
        </authorList>
    </citation>
    <scope>NUCLEOTIDE SEQUENCE [LARGE SCALE GENOMIC DNA]</scope>
    <source>
        <strain evidence="3">ATCC 51573 / DSM 12127 / PCA</strain>
    </source>
</reference>
<feature type="domain" description="GH29D-like beta-sandwich" evidence="1">
    <location>
        <begin position="1671"/>
        <end position="1733"/>
    </location>
</feature>
<dbReference type="HOGENOM" id="CLU_237488_0_0_7"/>
<dbReference type="KEGG" id="gsu:GSU3016"/>
<dbReference type="PANTHER" id="PTHR41775">
    <property type="entry name" value="SECRETED PROTEIN-RELATED"/>
    <property type="match status" value="1"/>
</dbReference>
<feature type="domain" description="GH29D-like beta-sandwich" evidence="1">
    <location>
        <begin position="1505"/>
        <end position="1570"/>
    </location>
</feature>
<dbReference type="GO" id="GO:0006508">
    <property type="term" value="P:proteolysis"/>
    <property type="evidence" value="ECO:0007669"/>
    <property type="project" value="InterPro"/>
</dbReference>
<gene>
    <name evidence="2" type="ordered locus">GSU3016</name>
</gene>
<sequence>MGSWGRGIWRLAVMRGGLVVVVSALLLFGGAAVAMQLPEPGEIERLKESGEFENRKKFAEEIGNHKIDPELVKRAVNKAKKKALRQQGFTANEADQMAGAYAPPPAWSGMPTTGSVKLFALLIDFSDYPAVTPQATVHDKLFGAGNPAEAPYESLAAFYSRSSYGLLDFSGGTTLGWYRPGYSRSAVTQTPAGRENLIKEALNYFNTQGHDFSQYDNNSDGKIDYFLVIWTGPAGPWASFWWGYATSFSDFNYLLDGKRLGKYSWQWEGSPYGQQFGPLVTIHETGHALGLPDYYDYSATAGPKGGVGGLDMMDHNWGDHSAFSKWVLDWIDPVVVAGGSQTITLNPSATSTDAVLIMPGITSSDLFDEYFLVQNRHRAGNDVHYPNDGLLIWHVDATLNSSGTNYLYNNSDTARKLLRLMEADGLEEIEKNLSYNTADAGDYYVPGASFGPATVPSSRSYGGLNTGVTVTNITRSGNQVTAAFSIGAAAPSGTVKINGGAAATNSTTVTLNLTAGGGANPVSQMRFSNDDATWSAWEAYKTTRTGWTIPASDGEKTVYAQFRDNLQIESSSYYDTIDLDTVAPVAVVVANSPLAGPTKATTFGFGVNGGDVVSYKYKINSGAWSAEIPVKTSMNIVGLVNGSYTLSVVGKDAAGNWQSTASPTTVSWDVDTIKPVTTASPAGGTYAAAQTVTLSSSETATIYYTTNGTTPTTASPQYSGPITVTPTSTLKFFAVDQAGNAEAVKSLVYQLPPVAALTGVPAARTKATVAAITVGGATAVAYKFRLDNGTWSAETPIATKISLSALAAGSHTVDVIAKNALGAWQTTATTASWTVDLAAPVTTASLAAGIYKPGQTVSLSASETATVYYTTNGTTPTTASAKYSAPLAINTSTTLKFFAVDQAGNAEAIKTNIYTITLVSGTPPTTTKLATATLTVAGIGVSAYKYSLDGGALSAEIPVATKISLTALGTGLHTVSVIGKTAAGVWQVAPTAVSWTVEQTAPTTTASPAGGTYAASQTVTLTADETATIYYTITGLAPTTSSAKYTGPITVAPTKVLKFFAVDQAGNAEAVKTEIYALPVTAIIAGTPAAKTKYTTATLTVGGSGVVAYKRSVDGGAWSAETPVATKIALTGLAAGAHRVDVIAKNAAGGWQDDQAPTTVQWTVDLTPPVTTASPAGGTYATPQTVNLSADETATIYYTTNGTTPTTASAKYVGPIPLPATATLKYFAIDPAGNAEAVKTQSYALPPLAVINGVPVASKATSVTLTIGGVGVVAYKYKLDGGSWSAEIPVATKTAITGLSEGAHTVSVIGKSVAGTWQATSVASSKSWIVDLTAPTTAASLAAGVYKGGQAVTLSPDETATVYYTTNGTTPTTASAKYTAPLTVNATSTLKFFAIDTAGNVEAVKTFSYVIVTLAGAPGGTTKLTSATLTVGGSGVAAYKFKLDNGAWSAETPLATKISLAGLAAGTHTVSVVGRNGSGVWQANADATTASWTVEVAPPVTSASPAGGTYDAPQVVTLSANETATIYYTLTGAAPTTASSKYAAPVSVAPGKTLKFFAVDQHGNAEAVKTEIYAPSPLAVLSGTPATFSRATSATLTVGGTGVVAYRWKLDSGAWSSETPVATKIVLSGLASGSHAVAVLGKNLVGTWQDVPTAVAWTVDISAPVTTASVPGGTYASAQSVELYSSETATIYYTVNGAAPTTASPKYTGPIVIGTTQSLKYFAVDQAGNVEGVKAQSFTIKPAAVINGIPADPTTATTATFTVGGPYVVSYKYKLDNGVWSVEIPVTQARSLAGLADGTHMLSVLGKNAGGTWQTVETTAVWTIQ</sequence>
<feature type="domain" description="GH29D-like beta-sandwich" evidence="1">
    <location>
        <begin position="1175"/>
        <end position="1240"/>
    </location>
</feature>
<reference evidence="2 3" key="1">
    <citation type="journal article" date="2003" name="Science">
        <title>Genome of Geobacter sulfurreducens: metal reduction in subsurface environments.</title>
        <authorList>
            <person name="Methe B.A."/>
            <person name="Nelson K.E."/>
            <person name="Eisen J.A."/>
            <person name="Paulsen I.T."/>
            <person name="Nelson W."/>
            <person name="Heidelberg J.F."/>
            <person name="Wu D."/>
            <person name="Wu M."/>
            <person name="Ward N."/>
            <person name="Beanan M.J."/>
            <person name="Dodson R.J."/>
            <person name="Madupu R."/>
            <person name="Brinkac L.M."/>
            <person name="Daugherty S.C."/>
            <person name="DeBoy R.T."/>
            <person name="Durkin A.S."/>
            <person name="Gwinn M."/>
            <person name="Kolonay J.F."/>
            <person name="Sullivan S.A."/>
            <person name="Haft D.H."/>
            <person name="Selengut J."/>
            <person name="Davidsen T.M."/>
            <person name="Zafar N."/>
            <person name="White O."/>
            <person name="Tran B."/>
            <person name="Romero C."/>
            <person name="Forberger H.A."/>
            <person name="Weidman J."/>
            <person name="Khouri H."/>
            <person name="Feldblyum T.V."/>
            <person name="Utterback T.R."/>
            <person name="Van Aken S.E."/>
            <person name="Lovley D.R."/>
            <person name="Fraser C.M."/>
        </authorList>
    </citation>
    <scope>NUCLEOTIDE SEQUENCE [LARGE SCALE GENOMIC DNA]</scope>
    <source>
        <strain evidence="3">ATCC 51573 / DSM 12127 / PCA</strain>
    </source>
</reference>
<keyword evidence="2" id="KW-0482">Metalloprotease</keyword>
<dbReference type="eggNOG" id="COG2885">
    <property type="taxonomic scope" value="Bacteria"/>
</dbReference>
<dbReference type="Gene3D" id="3.40.390.10">
    <property type="entry name" value="Collagenase (Catalytic Domain)"/>
    <property type="match status" value="1"/>
</dbReference>
<dbReference type="Proteomes" id="UP000000577">
    <property type="component" value="Chromosome"/>
</dbReference>